<feature type="chain" id="PRO_5036167063" evidence="1">
    <location>
        <begin position="27"/>
        <end position="67"/>
    </location>
</feature>
<dbReference type="EMBL" id="QXGF01002718">
    <property type="protein sequence ID" value="KAE8923651.1"/>
    <property type="molecule type" value="Genomic_DNA"/>
</dbReference>
<protein>
    <submittedName>
        <fullName evidence="4">Uncharacterized protein</fullName>
    </submittedName>
</protein>
<evidence type="ECO:0000313" key="2">
    <source>
        <dbReference type="EMBL" id="KAE8923651.1"/>
    </source>
</evidence>
<organism evidence="4 6">
    <name type="scientific">Phytophthora fragariae</name>
    <dbReference type="NCBI Taxonomy" id="53985"/>
    <lineage>
        <taxon>Eukaryota</taxon>
        <taxon>Sar</taxon>
        <taxon>Stramenopiles</taxon>
        <taxon>Oomycota</taxon>
        <taxon>Peronosporomycetes</taxon>
        <taxon>Peronosporales</taxon>
        <taxon>Peronosporaceae</taxon>
        <taxon>Phytophthora</taxon>
    </lineage>
</organism>
<dbReference type="Proteomes" id="UP000437068">
    <property type="component" value="Unassembled WGS sequence"/>
</dbReference>
<dbReference type="Proteomes" id="UP000429523">
    <property type="component" value="Unassembled WGS sequence"/>
</dbReference>
<evidence type="ECO:0000313" key="5">
    <source>
        <dbReference type="Proteomes" id="UP000429523"/>
    </source>
</evidence>
<comment type="caution">
    <text evidence="4">The sequence shown here is derived from an EMBL/GenBank/DDBJ whole genome shotgun (WGS) entry which is preliminary data.</text>
</comment>
<reference evidence="5 6" key="1">
    <citation type="submission" date="2018-08" db="EMBL/GenBank/DDBJ databases">
        <title>Genomic investigation of the strawberry pathogen Phytophthora fragariae indicates pathogenicity is determined by transcriptional variation in three key races.</title>
        <authorList>
            <person name="Adams T.M."/>
            <person name="Armitage A.D."/>
            <person name="Sobczyk M.K."/>
            <person name="Bates H.J."/>
            <person name="Dunwell J.M."/>
            <person name="Nellist C.F."/>
            <person name="Harrison R.J."/>
        </authorList>
    </citation>
    <scope>NUCLEOTIDE SEQUENCE [LARGE SCALE GENOMIC DNA]</scope>
    <source>
        <strain evidence="4 6">A4</strain>
        <strain evidence="3 7">NOV-71</strain>
        <strain evidence="2 5">NOV-9</strain>
    </source>
</reference>
<evidence type="ECO:0000313" key="7">
    <source>
        <dbReference type="Proteomes" id="UP000441208"/>
    </source>
</evidence>
<evidence type="ECO:0000313" key="6">
    <source>
        <dbReference type="Proteomes" id="UP000437068"/>
    </source>
</evidence>
<dbReference type="AlphaFoldDB" id="A0A6A4B4C9"/>
<evidence type="ECO:0000313" key="4">
    <source>
        <dbReference type="EMBL" id="KAE9266861.1"/>
    </source>
</evidence>
<proteinExistence type="predicted"/>
<name>A0A6A4B4C9_9STRA</name>
<dbReference type="Proteomes" id="UP000441208">
    <property type="component" value="Unassembled WGS sequence"/>
</dbReference>
<evidence type="ECO:0000256" key="1">
    <source>
        <dbReference type="SAM" id="SignalP"/>
    </source>
</evidence>
<keyword evidence="1" id="KW-0732">Signal</keyword>
<evidence type="ECO:0000313" key="3">
    <source>
        <dbReference type="EMBL" id="KAE9061425.1"/>
    </source>
</evidence>
<gene>
    <name evidence="4" type="ORF">PF001_g30306</name>
    <name evidence="3" type="ORF">PF007_g30260</name>
    <name evidence="2" type="ORF">PF009_g26103</name>
</gene>
<dbReference type="EMBL" id="QXGE01005684">
    <property type="protein sequence ID" value="KAE9266861.1"/>
    <property type="molecule type" value="Genomic_DNA"/>
</dbReference>
<sequence length="67" mass="6929">MISTTQMRSIMLATALLACDMASANAGASAFAGSYTRASVSPDECDAPSDCNYQCSASYASLRRAPP</sequence>
<feature type="signal peptide" evidence="1">
    <location>
        <begin position="1"/>
        <end position="26"/>
    </location>
</feature>
<accession>A0A6A4B4C9</accession>
<dbReference type="EMBL" id="QXFZ01005273">
    <property type="protein sequence ID" value="KAE9061425.1"/>
    <property type="molecule type" value="Genomic_DNA"/>
</dbReference>